<dbReference type="SUPFAM" id="SSF51905">
    <property type="entry name" value="FAD/NAD(P)-binding domain"/>
    <property type="match status" value="1"/>
</dbReference>
<gene>
    <name evidence="5" type="ORF">DW352_21690</name>
</gene>
<keyword evidence="1" id="KW-0560">Oxidoreductase</keyword>
<evidence type="ECO:0000256" key="3">
    <source>
        <dbReference type="SAM" id="Phobius"/>
    </source>
</evidence>
<dbReference type="PANTHER" id="PTHR13789">
    <property type="entry name" value="MONOOXYGENASE"/>
    <property type="match status" value="1"/>
</dbReference>
<dbReference type="NCBIfam" id="NF005720">
    <property type="entry name" value="PRK07538.1"/>
    <property type="match status" value="1"/>
</dbReference>
<organism evidence="5 6">
    <name type="scientific">Pseudolabrys taiwanensis</name>
    <dbReference type="NCBI Taxonomy" id="331696"/>
    <lineage>
        <taxon>Bacteria</taxon>
        <taxon>Pseudomonadati</taxon>
        <taxon>Pseudomonadota</taxon>
        <taxon>Alphaproteobacteria</taxon>
        <taxon>Hyphomicrobiales</taxon>
        <taxon>Xanthobacteraceae</taxon>
        <taxon>Pseudolabrys</taxon>
    </lineage>
</organism>
<evidence type="ECO:0000313" key="5">
    <source>
        <dbReference type="EMBL" id="AXK82902.1"/>
    </source>
</evidence>
<keyword evidence="3" id="KW-0812">Transmembrane</keyword>
<dbReference type="PANTHER" id="PTHR13789:SF268">
    <property type="entry name" value="5-METHYLPHENAZINE-1-CARBOXYLATE 1-MONOOXYGENASE"/>
    <property type="match status" value="1"/>
</dbReference>
<dbReference type="Proteomes" id="UP000254889">
    <property type="component" value="Chromosome"/>
</dbReference>
<dbReference type="AlphaFoldDB" id="A0A346A155"/>
<evidence type="ECO:0000313" key="6">
    <source>
        <dbReference type="Proteomes" id="UP000254889"/>
    </source>
</evidence>
<keyword evidence="3" id="KW-0472">Membrane</keyword>
<dbReference type="Gene3D" id="3.50.50.60">
    <property type="entry name" value="FAD/NAD(P)-binding domain"/>
    <property type="match status" value="1"/>
</dbReference>
<feature type="domain" description="FAD-binding" evidence="4">
    <location>
        <begin position="7"/>
        <end position="360"/>
    </location>
</feature>
<keyword evidence="6" id="KW-1185">Reference proteome</keyword>
<dbReference type="OrthoDB" id="4230779at2"/>
<dbReference type="InterPro" id="IPR002938">
    <property type="entry name" value="FAD-bd"/>
</dbReference>
<protein>
    <submittedName>
        <fullName evidence="5">Flavin-dependent oxidoreductase</fullName>
    </submittedName>
</protein>
<name>A0A346A155_9HYPH</name>
<dbReference type="GO" id="GO:0071949">
    <property type="term" value="F:FAD binding"/>
    <property type="evidence" value="ECO:0007669"/>
    <property type="project" value="InterPro"/>
</dbReference>
<evidence type="ECO:0000256" key="2">
    <source>
        <dbReference type="ARBA" id="ARBA00023033"/>
    </source>
</evidence>
<dbReference type="PRINTS" id="PR00420">
    <property type="entry name" value="RNGMNOXGNASE"/>
</dbReference>
<dbReference type="EMBL" id="CP031417">
    <property type="protein sequence ID" value="AXK82902.1"/>
    <property type="molecule type" value="Genomic_DNA"/>
</dbReference>
<evidence type="ECO:0000256" key="1">
    <source>
        <dbReference type="ARBA" id="ARBA00023002"/>
    </source>
</evidence>
<dbReference type="GO" id="GO:0004497">
    <property type="term" value="F:monooxygenase activity"/>
    <property type="evidence" value="ECO:0007669"/>
    <property type="project" value="UniProtKB-KW"/>
</dbReference>
<sequence length="416" mass="45779">MTSKTQSDVLIIGGGIGGLVLALSLHQKGIPCRIYESVREIRAVGAGINLLPHAVRELDDLGLLSALTNVGIQTQDASYFNQYGQHIYTEPAGIAAGYKWPQISIHRGDLHEVLLHAVRERLGAEVVKTGHHCVGVEQTEDSVTANFVDANGAALPSATGAVAVGCDGIHSALRKQFYPNEGGPVYAGLTIWRGVTPYKPFLSGANTIRVGWMPVGKIMVYPIRNNIDDKGNQLMNWVATLERPRPKSYDWNKPAKHEDFFDAYKDWHFGWIDIPDLLMKTETPLVFPMVDRDPVPTWTFGRATLLGDAAHPMYPRGSNGAGQAILDGRFLTDRLVEMGTTPAALQAYDKVRVEATAKVVLTNRKNPPDAILREVYERTSGNPFKRINDVISAEEMAQMSEGYKKIAGFHQRQLAI</sequence>
<dbReference type="SUPFAM" id="SSF54373">
    <property type="entry name" value="FAD-linked reductases, C-terminal domain"/>
    <property type="match status" value="1"/>
</dbReference>
<feature type="transmembrane region" description="Helical" evidence="3">
    <location>
        <begin position="7"/>
        <end position="25"/>
    </location>
</feature>
<reference evidence="5 6" key="1">
    <citation type="submission" date="2018-07" db="EMBL/GenBank/DDBJ databases">
        <authorList>
            <person name="Quirk P.G."/>
            <person name="Krulwich T.A."/>
        </authorList>
    </citation>
    <scope>NUCLEOTIDE SEQUENCE [LARGE SCALE GENOMIC DNA]</scope>
    <source>
        <strain evidence="5 6">CC-BB4</strain>
    </source>
</reference>
<dbReference type="RefSeq" id="WP_115693281.1">
    <property type="nucleotide sequence ID" value="NZ_CP031417.1"/>
</dbReference>
<proteinExistence type="predicted"/>
<keyword evidence="3" id="KW-1133">Transmembrane helix</keyword>
<evidence type="ECO:0000259" key="4">
    <source>
        <dbReference type="Pfam" id="PF01494"/>
    </source>
</evidence>
<dbReference type="InterPro" id="IPR050493">
    <property type="entry name" value="FAD-dep_Monooxygenase_BioMet"/>
</dbReference>
<dbReference type="Gene3D" id="3.30.9.30">
    <property type="match status" value="1"/>
</dbReference>
<dbReference type="Pfam" id="PF01494">
    <property type="entry name" value="FAD_binding_3"/>
    <property type="match status" value="1"/>
</dbReference>
<dbReference type="KEGG" id="ptaw:DW352_21690"/>
<keyword evidence="2" id="KW-0503">Monooxygenase</keyword>
<accession>A0A346A155</accession>
<dbReference type="InterPro" id="IPR036188">
    <property type="entry name" value="FAD/NAD-bd_sf"/>
</dbReference>